<dbReference type="PANTHER" id="PTHR35983">
    <property type="entry name" value="UPF0166 PROTEIN TM_0021"/>
    <property type="match status" value="1"/>
</dbReference>
<protein>
    <submittedName>
        <fullName evidence="2">Uncharacterized protein</fullName>
    </submittedName>
</protein>
<keyword evidence="3" id="KW-1185">Reference proteome</keyword>
<reference evidence="2 3" key="1">
    <citation type="submission" date="2017-11" db="EMBL/GenBank/DDBJ databases">
        <title>Sphingomonas oleivorans sp. nov., isolated from oil-contaminated soil.</title>
        <authorList>
            <person name="Wang L."/>
            <person name="Chen L."/>
        </authorList>
    </citation>
    <scope>NUCLEOTIDE SEQUENCE [LARGE SCALE GENOMIC DNA]</scope>
    <source>
        <strain evidence="2 3">K101</strain>
    </source>
</reference>
<dbReference type="SUPFAM" id="SSF54913">
    <property type="entry name" value="GlnB-like"/>
    <property type="match status" value="1"/>
</dbReference>
<evidence type="ECO:0000313" key="2">
    <source>
        <dbReference type="EMBL" id="PTD25953.1"/>
    </source>
</evidence>
<dbReference type="AlphaFoldDB" id="A0A2T4I673"/>
<dbReference type="InterPro" id="IPR011322">
    <property type="entry name" value="N-reg_PII-like_a/b"/>
</dbReference>
<organism evidence="2 3">
    <name type="scientific">Edaphosphingomonas fennica</name>
    <dbReference type="NCBI Taxonomy" id="114404"/>
    <lineage>
        <taxon>Bacteria</taxon>
        <taxon>Pseudomonadati</taxon>
        <taxon>Pseudomonadota</taxon>
        <taxon>Alphaproteobacteria</taxon>
        <taxon>Sphingomonadales</taxon>
        <taxon>Rhizorhabdaceae</taxon>
        <taxon>Edaphosphingomonas</taxon>
    </lineage>
</organism>
<comment type="caution">
    <text evidence="2">The sequence shown here is derived from an EMBL/GenBank/DDBJ whole genome shotgun (WGS) entry which is preliminary data.</text>
</comment>
<accession>A0A2T4I673</accession>
<evidence type="ECO:0000256" key="1">
    <source>
        <dbReference type="ARBA" id="ARBA00010554"/>
    </source>
</evidence>
<dbReference type="PANTHER" id="PTHR35983:SF1">
    <property type="entry name" value="UPF0166 PROTEIN TM_0021"/>
    <property type="match status" value="1"/>
</dbReference>
<gene>
    <name evidence="2" type="ORF">CV103_04965</name>
</gene>
<comment type="similarity">
    <text evidence="1">Belongs to the UPF0166 family.</text>
</comment>
<dbReference type="Gene3D" id="3.30.70.120">
    <property type="match status" value="1"/>
</dbReference>
<dbReference type="InterPro" id="IPR015867">
    <property type="entry name" value="N-reg_PII/ATP_PRibTrfase_C"/>
</dbReference>
<name>A0A2T4I673_9SPHN</name>
<dbReference type="EMBL" id="PHHF01000019">
    <property type="protein sequence ID" value="PTD25953.1"/>
    <property type="molecule type" value="Genomic_DNA"/>
</dbReference>
<dbReference type="Pfam" id="PF02641">
    <property type="entry name" value="DUF190"/>
    <property type="match status" value="1"/>
</dbReference>
<dbReference type="InterPro" id="IPR003793">
    <property type="entry name" value="UPF0166"/>
</dbReference>
<proteinExistence type="inferred from homology"/>
<dbReference type="Proteomes" id="UP000241206">
    <property type="component" value="Unassembled WGS sequence"/>
</dbReference>
<sequence length="129" mass="13918">MSEQTKLLRVYTDEAAYFGDRKVFEVVASRARDAMLAGATVLEALIGFGRSAHVHRRHVLESDRAVVVEIIDQEERLRAFAPTLGDVPGIALITLEAVEIVGGEAASALFFEPDQHSGDGASQPPSKEA</sequence>
<dbReference type="RefSeq" id="WP_107394182.1">
    <property type="nucleotide sequence ID" value="NZ_PHHF01000019.1"/>
</dbReference>
<evidence type="ECO:0000313" key="3">
    <source>
        <dbReference type="Proteomes" id="UP000241206"/>
    </source>
</evidence>